<evidence type="ECO:0000313" key="7">
    <source>
        <dbReference type="Proteomes" id="UP001165063"/>
    </source>
</evidence>
<feature type="compositionally biased region" description="Low complexity" evidence="4">
    <location>
        <begin position="939"/>
        <end position="962"/>
    </location>
</feature>
<dbReference type="Proteomes" id="UP001165063">
    <property type="component" value="Unassembled WGS sequence"/>
</dbReference>
<reference evidence="6" key="1">
    <citation type="submission" date="2023-04" db="EMBL/GenBank/DDBJ databases">
        <title>Ambrosiozyma monospora NBRC 1965.</title>
        <authorList>
            <person name="Ichikawa N."/>
            <person name="Sato H."/>
            <person name="Tonouchi N."/>
        </authorList>
    </citation>
    <scope>NUCLEOTIDE SEQUENCE</scope>
    <source>
        <strain evidence="6">NBRC 1965</strain>
    </source>
</reference>
<evidence type="ECO:0000313" key="6">
    <source>
        <dbReference type="EMBL" id="GMG26759.1"/>
    </source>
</evidence>
<feature type="region of interest" description="Disordered" evidence="4">
    <location>
        <begin position="662"/>
        <end position="1140"/>
    </location>
</feature>
<comment type="caution">
    <text evidence="6">The sequence shown here is derived from an EMBL/GenBank/DDBJ whole genome shotgun (WGS) entry which is preliminary data.</text>
</comment>
<dbReference type="InterPro" id="IPR039462">
    <property type="entry name" value="Nup159/Nup146_N"/>
</dbReference>
<feature type="compositionally biased region" description="Low complexity" evidence="4">
    <location>
        <begin position="510"/>
        <end position="545"/>
    </location>
</feature>
<organism evidence="6 7">
    <name type="scientific">Ambrosiozyma monospora</name>
    <name type="common">Yeast</name>
    <name type="synonym">Endomycopsis monosporus</name>
    <dbReference type="NCBI Taxonomy" id="43982"/>
    <lineage>
        <taxon>Eukaryota</taxon>
        <taxon>Fungi</taxon>
        <taxon>Dikarya</taxon>
        <taxon>Ascomycota</taxon>
        <taxon>Saccharomycotina</taxon>
        <taxon>Pichiomycetes</taxon>
        <taxon>Pichiales</taxon>
        <taxon>Pichiaceae</taxon>
        <taxon>Ambrosiozyma</taxon>
    </lineage>
</organism>
<proteinExistence type="predicted"/>
<evidence type="ECO:0000256" key="2">
    <source>
        <dbReference type="ARBA" id="ARBA00022448"/>
    </source>
</evidence>
<feature type="compositionally biased region" description="Basic and acidic residues" evidence="4">
    <location>
        <begin position="1263"/>
        <end position="1277"/>
    </location>
</feature>
<evidence type="ECO:0000256" key="4">
    <source>
        <dbReference type="SAM" id="MobiDB-lite"/>
    </source>
</evidence>
<feature type="compositionally biased region" description="Basic and acidic residues" evidence="4">
    <location>
        <begin position="1288"/>
        <end position="1298"/>
    </location>
</feature>
<dbReference type="Gene3D" id="2.130.10.10">
    <property type="entry name" value="YVTN repeat-like/Quinoprotein amine dehydrogenase"/>
    <property type="match status" value="1"/>
</dbReference>
<feature type="compositionally biased region" description="Basic and acidic residues" evidence="4">
    <location>
        <begin position="1427"/>
        <end position="1452"/>
    </location>
</feature>
<feature type="region of interest" description="Disordered" evidence="4">
    <location>
        <begin position="433"/>
        <end position="545"/>
    </location>
</feature>
<feature type="region of interest" description="Disordered" evidence="4">
    <location>
        <begin position="1146"/>
        <end position="1165"/>
    </location>
</feature>
<evidence type="ECO:0000259" key="5">
    <source>
        <dbReference type="Pfam" id="PF16755"/>
    </source>
</evidence>
<evidence type="ECO:0000256" key="1">
    <source>
        <dbReference type="ARBA" id="ARBA00004123"/>
    </source>
</evidence>
<dbReference type="EMBL" id="BSXU01001374">
    <property type="protein sequence ID" value="GMG26759.1"/>
    <property type="molecule type" value="Genomic_DNA"/>
</dbReference>
<feature type="compositionally biased region" description="Low complexity" evidence="4">
    <location>
        <begin position="444"/>
        <end position="476"/>
    </location>
</feature>
<feature type="compositionally biased region" description="Basic and acidic residues" evidence="4">
    <location>
        <begin position="1348"/>
        <end position="1359"/>
    </location>
</feature>
<feature type="compositionally biased region" description="Low complexity" evidence="4">
    <location>
        <begin position="770"/>
        <end position="788"/>
    </location>
</feature>
<feature type="compositionally biased region" description="Polar residues" evidence="4">
    <location>
        <begin position="731"/>
        <end position="761"/>
    </location>
</feature>
<feature type="compositionally biased region" description="Polar residues" evidence="4">
    <location>
        <begin position="662"/>
        <end position="700"/>
    </location>
</feature>
<keyword evidence="7" id="KW-1185">Reference proteome</keyword>
<feature type="compositionally biased region" description="Low complexity" evidence="4">
    <location>
        <begin position="888"/>
        <end position="911"/>
    </location>
</feature>
<feature type="compositionally biased region" description="Acidic residues" evidence="4">
    <location>
        <begin position="1075"/>
        <end position="1119"/>
    </location>
</feature>
<feature type="compositionally biased region" description="Basic and acidic residues" evidence="4">
    <location>
        <begin position="1208"/>
        <end position="1221"/>
    </location>
</feature>
<feature type="compositionally biased region" description="Polar residues" evidence="4">
    <location>
        <begin position="872"/>
        <end position="882"/>
    </location>
</feature>
<feature type="region of interest" description="Disordered" evidence="4">
    <location>
        <begin position="610"/>
        <end position="644"/>
    </location>
</feature>
<feature type="compositionally biased region" description="Low complexity" evidence="4">
    <location>
        <begin position="484"/>
        <end position="500"/>
    </location>
</feature>
<feature type="compositionally biased region" description="Polar residues" evidence="4">
    <location>
        <begin position="827"/>
        <end position="837"/>
    </location>
</feature>
<dbReference type="SUPFAM" id="SSF117289">
    <property type="entry name" value="Nucleoporin domain"/>
    <property type="match status" value="1"/>
</dbReference>
<dbReference type="InterPro" id="IPR015943">
    <property type="entry name" value="WD40/YVTN_repeat-like_dom_sf"/>
</dbReference>
<feature type="compositionally biased region" description="Low complexity" evidence="4">
    <location>
        <begin position="701"/>
        <end position="725"/>
    </location>
</feature>
<feature type="compositionally biased region" description="Polar residues" evidence="4">
    <location>
        <begin position="912"/>
        <end position="923"/>
    </location>
</feature>
<name>A0A9W6YWD0_AMBMO</name>
<feature type="compositionally biased region" description="Polar residues" evidence="4">
    <location>
        <begin position="1148"/>
        <end position="1158"/>
    </location>
</feature>
<protein>
    <submittedName>
        <fullName evidence="6">Unnamed protein product</fullName>
    </submittedName>
</protein>
<feature type="compositionally biased region" description="Acidic residues" evidence="4">
    <location>
        <begin position="1052"/>
        <end position="1068"/>
    </location>
</feature>
<feature type="compositionally biased region" description="Basic and acidic residues" evidence="4">
    <location>
        <begin position="1370"/>
        <end position="1392"/>
    </location>
</feature>
<feature type="region of interest" description="Disordered" evidence="4">
    <location>
        <begin position="1177"/>
        <end position="1487"/>
    </location>
</feature>
<feature type="compositionally biased region" description="Polar residues" evidence="4">
    <location>
        <begin position="433"/>
        <end position="443"/>
    </location>
</feature>
<gene>
    <name evidence="6" type="ORF">Amon01_000333500</name>
</gene>
<feature type="domain" description="Nucleoporin Nup159/Nup146 N-terminal" evidence="5">
    <location>
        <begin position="43"/>
        <end position="400"/>
    </location>
</feature>
<dbReference type="GO" id="GO:0005634">
    <property type="term" value="C:nucleus"/>
    <property type="evidence" value="ECO:0007669"/>
    <property type="project" value="UniProtKB-SubCell"/>
</dbReference>
<feature type="compositionally biased region" description="Low complexity" evidence="4">
    <location>
        <begin position="843"/>
        <end position="859"/>
    </location>
</feature>
<keyword evidence="2" id="KW-0813">Transport</keyword>
<accession>A0A9W6YWD0</accession>
<comment type="subcellular location">
    <subcellularLocation>
        <location evidence="1">Nucleus</location>
    </subcellularLocation>
</comment>
<feature type="compositionally biased region" description="Basic and acidic residues" evidence="4">
    <location>
        <begin position="1461"/>
        <end position="1486"/>
    </location>
</feature>
<sequence length="1510" mass="160438">MTTFKELDVEETEQFGFEAKPPIQLFENQFNALDQQLQDTFFNCLSISVRFKTIIALYGSTLKLVSVDQLNKLITESDAAEEKISLLELQNDKNIKSIDVSGYGIISQISLSGSENLLFVTYGGSSNAQNKLGYVEVSKLINAGEFTINEFKTFDSAIVSIIPNPYHNDWCAVTLEDDSCHIFKSLVAAECDTFPHASAICWLNREGFVVADSESLHLELFNGDEKSTVELKSGLPADEGPLKPYHLSQIDDDHLLVICADSLLMEPEECFNCSFIVKFTTPTDVTTSNDVGMLYDGTLRRPTFYTSNLRDWCADYPAFTISSSSKCTEFTTITTSNMIAQLNDSDRAQMPMDDDSGLDDTILGLQIDLLNTNDVIAPCNVVEKSGPLPRLAVLSNRGQLLYWNIWYSAGIKKGDCQLQTCVNNELERIQKSSSAKISNDGANISQPQIKPSQQPTSLFQKPQQTPQPQQQQQQNPAAGLFNVSQQSKPFGQQPQTQQQGATGMFNKPASTFGTGTTTNSFSSSSSTTNPFGSGSTTSTNTNSGFGSSSFGQSGFGAAPAATAASTNNQFKLNSGSGGGFSAFANQGTAFSGTPAGGLFGGAAPNTGKSIFDKPSTSGSAFTTGAASSGKSIFDKPSTSGSAFTTGAASSGKSIFSANSASPQKSLFSNAGPSNASTASSSTGFQFGQNNAQKEQPKSQFSFGQSGTQTQNQSQSSGFSFGNASGEAKTPSLGQSNTDTGNDSAFSFANPTTAGPPSNTKSTEVDDDFAAKFSSSSLSGSSLFGGKSDAPTSNPFSFGQKPADSSFSLGQKSTSPAPATVDKKPTVGLNQPSSSGFSGFNVKASAPSSASTTANNSFAFKQPSKGTSGFGGFNSSPAEQGTSFRFDANNNNKNNNIAAPVTTTASPAANNNKSFAFNQPSNTAGGFGAFKSGSTDHSKPLFSLSNNNTNNGNSNSSGPFNPLKNAVRPITPTDGSALSGKPPGSPKKLFIPILQDTTFSLKEETPTPEKKKKPVATKFDINKVKQSFSLDDQFVRDLDSDLGIPKSNKIEELSDDYEEYDNDDSDSSDEEKAQHDDEDDDEDEDDEETTDEEDDEESEMEEEEEDDEGSELEEVEEETFVPEQTPSSVPPPSVEANPSVDKFVEKGSTLVTGDSTVETPSVDETKVDDATLVKDVSPVTDKAQIEPSKTAVVEEKKSVTEDDAQTTETVKKDDSKATEILKTHLLSPNVDAETPSVSPPPVLQEKRKSAGPTDVKSSTAPKNATDDSEKKPELESTIEKTVAPSTTSVEKKDKKKESEGSVESSTEPATADNKEPAVQISDDELERELNEASNGIDEADSPVTPSEPPESKELTDKVSEESGSDGSAKPAGDETSKIPELTSKDIDTEKSNLDEEVEAAPAKVEESSGSEDVAETVNEISPLADGEVSEHSTDSKDKSQDAETEDGIKKETEGGESANAEKATEDGSVTKDVVAEEEKEEVTEKKPVVSVAVSTDPLVDVASWSSKRCCY</sequence>
<keyword evidence="3" id="KW-0539">Nucleus</keyword>
<feature type="compositionally biased region" description="Polar residues" evidence="4">
    <location>
        <begin position="789"/>
        <end position="816"/>
    </location>
</feature>
<dbReference type="Pfam" id="PF16755">
    <property type="entry name" value="Beta-prop_NUP159_NUP214"/>
    <property type="match status" value="1"/>
</dbReference>
<feature type="compositionally biased region" description="Low complexity" evidence="4">
    <location>
        <begin position="615"/>
        <end position="644"/>
    </location>
</feature>
<dbReference type="OrthoDB" id="248320at2759"/>
<evidence type="ECO:0000256" key="3">
    <source>
        <dbReference type="ARBA" id="ARBA00023242"/>
    </source>
</evidence>